<dbReference type="InterPro" id="IPR042097">
    <property type="entry name" value="Aminopeptidase_N-like_N_sf"/>
</dbReference>
<dbReference type="InterPro" id="IPR001930">
    <property type="entry name" value="Peptidase_M1"/>
</dbReference>
<gene>
    <name evidence="16" type="ORF">GCM10010411_31180</name>
</gene>
<evidence type="ECO:0000313" key="17">
    <source>
        <dbReference type="Proteomes" id="UP001501509"/>
    </source>
</evidence>
<dbReference type="CDD" id="cd09603">
    <property type="entry name" value="M1_APN_like"/>
    <property type="match status" value="1"/>
</dbReference>
<evidence type="ECO:0000256" key="7">
    <source>
        <dbReference type="ARBA" id="ARBA00022723"/>
    </source>
</evidence>
<dbReference type="InterPro" id="IPR014782">
    <property type="entry name" value="Peptidase_M1_dom"/>
</dbReference>
<dbReference type="SUPFAM" id="SSF63737">
    <property type="entry name" value="Leukotriene A4 hydrolase N-terminal domain"/>
    <property type="match status" value="1"/>
</dbReference>
<name>A0ABN3PQJ0_9ACTN</name>
<protein>
    <recommendedName>
        <fullName evidence="5">Aminopeptidase N</fullName>
        <ecNumber evidence="4">3.4.11.2</ecNumber>
    </recommendedName>
    <alternativeName>
        <fullName evidence="11">Alanine aminopeptidase</fullName>
    </alternativeName>
    <alternativeName>
        <fullName evidence="12">Lysyl aminopeptidase</fullName>
    </alternativeName>
</protein>
<dbReference type="PANTHER" id="PTHR11533">
    <property type="entry name" value="PROTEASE M1 ZINC METALLOPROTEASE"/>
    <property type="match status" value="1"/>
</dbReference>
<evidence type="ECO:0000256" key="8">
    <source>
        <dbReference type="ARBA" id="ARBA00022801"/>
    </source>
</evidence>
<dbReference type="Gene3D" id="1.10.390.10">
    <property type="entry name" value="Neutral Protease Domain 2"/>
    <property type="match status" value="1"/>
</dbReference>
<evidence type="ECO:0000259" key="15">
    <source>
        <dbReference type="Pfam" id="PF17900"/>
    </source>
</evidence>
<evidence type="ECO:0000256" key="1">
    <source>
        <dbReference type="ARBA" id="ARBA00000098"/>
    </source>
</evidence>
<comment type="cofactor">
    <cofactor evidence="2">
        <name>Zn(2+)</name>
        <dbReference type="ChEBI" id="CHEBI:29105"/>
    </cofactor>
</comment>
<dbReference type="Pfam" id="PF01433">
    <property type="entry name" value="Peptidase_M1"/>
    <property type="match status" value="1"/>
</dbReference>
<dbReference type="InterPro" id="IPR045357">
    <property type="entry name" value="Aminopeptidase_N-like_N"/>
</dbReference>
<sequence>MAMRPSRQTRRPRGTGRVLPLALAAVSVVALAPAASADRPDYRPGSAGLGDPYFPELGNGGYDVKHYGLDAAYDPATDTLRATAVISARATHHLSRFNLDFYKLNVRSVEVNGRSARFARTGERELVITPRKGLRKNSTFRVTVRYDGVPETLGGPIVFGLPYGFVHTPDGASVSSEPNGASTWFPANDHPRDKALFTLKMSVPKGLKAISNGHLLKQRAGGGSATFVWHEDRPMAPYLATVAIGRFNVSTTRTGKGLPQLDAVDPDVASHPDAVATPRHTTRATDELADYFGRYPFTTTGSITENNLVPPINVGYALETQSRPIYHRPRAEGTVVHEIGHQWFGNSVSTHRWKDIWLNEGWARFIEWYWTERHGGQSAQASFQQTYDNPPAAPPGRPAFWDVVVADPTRDQMFHGAVYSRGGLTLQALRQKIGDEKFFRLARTWVARKKYSTATTEEFTALAERIAGQDLDRFFQVWLYQPGKPTTW</sequence>
<dbReference type="SUPFAM" id="SSF55486">
    <property type="entry name" value="Metalloproteases ('zincins'), catalytic domain"/>
    <property type="match status" value="1"/>
</dbReference>
<feature type="domain" description="Aminopeptidase N-like N-terminal" evidence="15">
    <location>
        <begin position="65"/>
        <end position="239"/>
    </location>
</feature>
<evidence type="ECO:0000256" key="11">
    <source>
        <dbReference type="ARBA" id="ARBA00029811"/>
    </source>
</evidence>
<accession>A0ABN3PQJ0</accession>
<keyword evidence="10" id="KW-0482">Metalloprotease</keyword>
<evidence type="ECO:0000256" key="2">
    <source>
        <dbReference type="ARBA" id="ARBA00001947"/>
    </source>
</evidence>
<keyword evidence="17" id="KW-1185">Reference proteome</keyword>
<dbReference type="RefSeq" id="WP_344541469.1">
    <property type="nucleotide sequence ID" value="NZ_BAAATD010000003.1"/>
</dbReference>
<evidence type="ECO:0000256" key="4">
    <source>
        <dbReference type="ARBA" id="ARBA00012564"/>
    </source>
</evidence>
<evidence type="ECO:0000256" key="6">
    <source>
        <dbReference type="ARBA" id="ARBA00022670"/>
    </source>
</evidence>
<comment type="similarity">
    <text evidence="3">Belongs to the peptidase M1 family.</text>
</comment>
<dbReference type="PANTHER" id="PTHR11533:SF297">
    <property type="entry name" value="AMINOPEPTIDASE N"/>
    <property type="match status" value="1"/>
</dbReference>
<dbReference type="Proteomes" id="UP001501509">
    <property type="component" value="Unassembled WGS sequence"/>
</dbReference>
<evidence type="ECO:0000256" key="3">
    <source>
        <dbReference type="ARBA" id="ARBA00010136"/>
    </source>
</evidence>
<dbReference type="EC" id="3.4.11.2" evidence="4"/>
<keyword evidence="9" id="KW-0862">Zinc</keyword>
<evidence type="ECO:0000313" key="16">
    <source>
        <dbReference type="EMBL" id="GAA2595515.1"/>
    </source>
</evidence>
<keyword evidence="6" id="KW-0645">Protease</keyword>
<evidence type="ECO:0000256" key="13">
    <source>
        <dbReference type="SAM" id="SignalP"/>
    </source>
</evidence>
<dbReference type="Gene3D" id="2.60.40.1730">
    <property type="entry name" value="tricorn interacting facor f3 domain"/>
    <property type="match status" value="1"/>
</dbReference>
<keyword evidence="7" id="KW-0479">Metal-binding</keyword>
<feature type="chain" id="PRO_5045670639" description="Aminopeptidase N" evidence="13">
    <location>
        <begin position="38"/>
        <end position="488"/>
    </location>
</feature>
<dbReference type="PRINTS" id="PR00756">
    <property type="entry name" value="ALADIPTASE"/>
</dbReference>
<evidence type="ECO:0000256" key="9">
    <source>
        <dbReference type="ARBA" id="ARBA00022833"/>
    </source>
</evidence>
<dbReference type="InterPro" id="IPR027268">
    <property type="entry name" value="Peptidase_M4/M1_CTD_sf"/>
</dbReference>
<keyword evidence="13" id="KW-0732">Signal</keyword>
<evidence type="ECO:0000259" key="14">
    <source>
        <dbReference type="Pfam" id="PF01433"/>
    </source>
</evidence>
<feature type="signal peptide" evidence="13">
    <location>
        <begin position="1"/>
        <end position="37"/>
    </location>
</feature>
<comment type="catalytic activity">
    <reaction evidence="1">
        <text>Release of an N-terminal amino acid, Xaa-|-Yaa- from a peptide, amide or arylamide. Xaa is preferably Ala, but may be most amino acids including Pro (slow action). When a terminal hydrophobic residue is followed by a prolyl residue, the two may be released as an intact Xaa-Pro dipeptide.</text>
        <dbReference type="EC" id="3.4.11.2"/>
    </reaction>
</comment>
<evidence type="ECO:0000256" key="5">
    <source>
        <dbReference type="ARBA" id="ARBA00015611"/>
    </source>
</evidence>
<evidence type="ECO:0000256" key="12">
    <source>
        <dbReference type="ARBA" id="ARBA00031533"/>
    </source>
</evidence>
<reference evidence="16 17" key="1">
    <citation type="journal article" date="2019" name="Int. J. Syst. Evol. Microbiol.">
        <title>The Global Catalogue of Microorganisms (GCM) 10K type strain sequencing project: providing services to taxonomists for standard genome sequencing and annotation.</title>
        <authorList>
            <consortium name="The Broad Institute Genomics Platform"/>
            <consortium name="The Broad Institute Genome Sequencing Center for Infectious Disease"/>
            <person name="Wu L."/>
            <person name="Ma J."/>
        </authorList>
    </citation>
    <scope>NUCLEOTIDE SEQUENCE [LARGE SCALE GENOMIC DNA]</scope>
    <source>
        <strain evidence="16 17">JCM 6833</strain>
    </source>
</reference>
<organism evidence="16 17">
    <name type="scientific">Actinomadura fulvescens</name>
    <dbReference type="NCBI Taxonomy" id="46160"/>
    <lineage>
        <taxon>Bacteria</taxon>
        <taxon>Bacillati</taxon>
        <taxon>Actinomycetota</taxon>
        <taxon>Actinomycetes</taxon>
        <taxon>Streptosporangiales</taxon>
        <taxon>Thermomonosporaceae</taxon>
        <taxon>Actinomadura</taxon>
    </lineage>
</organism>
<dbReference type="InterPro" id="IPR050344">
    <property type="entry name" value="Peptidase_M1_aminopeptidases"/>
</dbReference>
<feature type="domain" description="Peptidase M1 membrane alanine aminopeptidase" evidence="14">
    <location>
        <begin position="322"/>
        <end position="478"/>
    </location>
</feature>
<dbReference type="Pfam" id="PF17900">
    <property type="entry name" value="Peptidase_M1_N"/>
    <property type="match status" value="1"/>
</dbReference>
<proteinExistence type="inferred from homology"/>
<keyword evidence="8" id="KW-0378">Hydrolase</keyword>
<comment type="caution">
    <text evidence="16">The sequence shown here is derived from an EMBL/GenBank/DDBJ whole genome shotgun (WGS) entry which is preliminary data.</text>
</comment>
<dbReference type="EMBL" id="BAAATD010000003">
    <property type="protein sequence ID" value="GAA2595515.1"/>
    <property type="molecule type" value="Genomic_DNA"/>
</dbReference>
<evidence type="ECO:0000256" key="10">
    <source>
        <dbReference type="ARBA" id="ARBA00023049"/>
    </source>
</evidence>